<dbReference type="SUPFAM" id="SSF49854">
    <property type="entry name" value="Spermadhesin, CUB domain"/>
    <property type="match status" value="3"/>
</dbReference>
<feature type="domain" description="CUB" evidence="6">
    <location>
        <begin position="251"/>
        <end position="374"/>
    </location>
</feature>
<dbReference type="SMART" id="SM00042">
    <property type="entry name" value="CUB"/>
    <property type="match status" value="3"/>
</dbReference>
<evidence type="ECO:0000256" key="1">
    <source>
        <dbReference type="ARBA" id="ARBA00022729"/>
    </source>
</evidence>
<dbReference type="CDD" id="cd00041">
    <property type="entry name" value="CUB"/>
    <property type="match status" value="3"/>
</dbReference>
<evidence type="ECO:0000259" key="6">
    <source>
        <dbReference type="PROSITE" id="PS01180"/>
    </source>
</evidence>
<evidence type="ECO:0000313" key="7">
    <source>
        <dbReference type="EMBL" id="CAH3190265.1"/>
    </source>
</evidence>
<dbReference type="Proteomes" id="UP001159427">
    <property type="component" value="Unassembled WGS sequence"/>
</dbReference>
<dbReference type="PANTHER" id="PTHR24251">
    <property type="entry name" value="OVOCHYMASE-RELATED"/>
    <property type="match status" value="1"/>
</dbReference>
<evidence type="ECO:0000256" key="2">
    <source>
        <dbReference type="ARBA" id="ARBA00022737"/>
    </source>
</evidence>
<organism evidence="7 8">
    <name type="scientific">Porites evermanni</name>
    <dbReference type="NCBI Taxonomy" id="104178"/>
    <lineage>
        <taxon>Eukaryota</taxon>
        <taxon>Metazoa</taxon>
        <taxon>Cnidaria</taxon>
        <taxon>Anthozoa</taxon>
        <taxon>Hexacorallia</taxon>
        <taxon>Scleractinia</taxon>
        <taxon>Fungiina</taxon>
        <taxon>Poritidae</taxon>
        <taxon>Porites</taxon>
    </lineage>
</organism>
<dbReference type="InterPro" id="IPR000859">
    <property type="entry name" value="CUB_dom"/>
</dbReference>
<accession>A0ABN8SK38</accession>
<keyword evidence="8" id="KW-1185">Reference proteome</keyword>
<evidence type="ECO:0000256" key="4">
    <source>
        <dbReference type="PROSITE-ProRule" id="PRU00059"/>
    </source>
</evidence>
<evidence type="ECO:0000256" key="3">
    <source>
        <dbReference type="ARBA" id="ARBA00023157"/>
    </source>
</evidence>
<evidence type="ECO:0000256" key="5">
    <source>
        <dbReference type="SAM" id="MobiDB-lite"/>
    </source>
</evidence>
<feature type="domain" description="CUB" evidence="6">
    <location>
        <begin position="126"/>
        <end position="245"/>
    </location>
</feature>
<feature type="region of interest" description="Disordered" evidence="5">
    <location>
        <begin position="630"/>
        <end position="657"/>
    </location>
</feature>
<evidence type="ECO:0000313" key="8">
    <source>
        <dbReference type="Proteomes" id="UP001159427"/>
    </source>
</evidence>
<gene>
    <name evidence="7" type="ORF">PEVE_00020289</name>
</gene>
<protein>
    <recommendedName>
        <fullName evidence="6">CUB domain-containing protein</fullName>
    </recommendedName>
</protein>
<proteinExistence type="predicted"/>
<comment type="caution">
    <text evidence="4">Lacks conserved residue(s) required for the propagation of feature annotation.</text>
</comment>
<dbReference type="Pfam" id="PF23283">
    <property type="entry name" value="D8C_UMOD"/>
    <property type="match status" value="2"/>
</dbReference>
<name>A0ABN8SK38_9CNID</name>
<dbReference type="Gene3D" id="2.60.120.290">
    <property type="entry name" value="Spermadhesin, CUB domain"/>
    <property type="match status" value="3"/>
</dbReference>
<sequence length="657" mass="74081">MATLNETSGVLTSPYYPRRYPSNEKCSWKIIASKGERIVLVIKYIYIRNCGSSCTCDYLEIENGSSSDGISGRRRCGYYNERGTVYYSATDVLRVTFVSDSGTYGGYRGFKATYIKVKYNATTTACISREHLNGFSGFFSTPNFPSNFPQYSRCTWNITVPSGYIIKLSFFYFRLEPNQYSPCYYDAPGARVTVTNVASDDGYLPFMLCGHSLPPPVYSVGNSVQVIFTSLSSQYPGFNATYTAITYSSVCPNMTTLNEISGVIASPFYPRRGYLDNQSCSWEIRARKGKRIVFTIEDMDFNWWCSGRWSCLCDSLEIQGGSISGYDGPKWRLCATLSTANATYDWFKQRIKVLFFSNGSIQWGRGFKISYTQVNFSVSGCSNYTTLNDSNRAMTHNRSISYLCDANLNGWYRFNGEAGTQMADSCVNMYHCGTESPGWLNGTHPDLADGAVKRQVCFSSFDNCCHHSNEITVQHCGGFYVYKLEGQSHCNLRYCGNGSPYAQECYNYKVLNETSRSKIYNESYHQCDHTLSTDWYRFSGAAGNQMAESCIDMYRCGTRYPGWLNGSLPTVNEGAVQRRVCFRYFSDCCSFSTYIRVRNCGGFYVYQLKPLTYCYLRYCGNGYVSSTPTKPELPHTTTTKVTPARAPSTTDPEITPT</sequence>
<keyword evidence="1" id="KW-0732">Signal</keyword>
<dbReference type="InterPro" id="IPR057774">
    <property type="entry name" value="D8C_UMOD/GP2/OIT3-like"/>
</dbReference>
<dbReference type="Pfam" id="PF00431">
    <property type="entry name" value="CUB"/>
    <property type="match status" value="3"/>
</dbReference>
<keyword evidence="2" id="KW-0677">Repeat</keyword>
<dbReference type="InterPro" id="IPR035914">
    <property type="entry name" value="Sperma_CUB_dom_sf"/>
</dbReference>
<feature type="domain" description="CUB" evidence="6">
    <location>
        <begin position="1"/>
        <end position="117"/>
    </location>
</feature>
<feature type="non-terminal residue" evidence="7">
    <location>
        <position position="657"/>
    </location>
</feature>
<dbReference type="EMBL" id="CALNXI010002723">
    <property type="protein sequence ID" value="CAH3190265.1"/>
    <property type="molecule type" value="Genomic_DNA"/>
</dbReference>
<reference evidence="7 8" key="1">
    <citation type="submission" date="2022-05" db="EMBL/GenBank/DDBJ databases">
        <authorList>
            <consortium name="Genoscope - CEA"/>
            <person name="William W."/>
        </authorList>
    </citation>
    <scope>NUCLEOTIDE SEQUENCE [LARGE SCALE GENOMIC DNA]</scope>
</reference>
<keyword evidence="3" id="KW-1015">Disulfide bond</keyword>
<dbReference type="PROSITE" id="PS01180">
    <property type="entry name" value="CUB"/>
    <property type="match status" value="3"/>
</dbReference>
<comment type="caution">
    <text evidence="7">The sequence shown here is derived from an EMBL/GenBank/DDBJ whole genome shotgun (WGS) entry which is preliminary data.</text>
</comment>